<feature type="transmembrane region" description="Helical" evidence="6">
    <location>
        <begin position="39"/>
        <end position="59"/>
    </location>
</feature>
<feature type="transmembrane region" description="Helical" evidence="6">
    <location>
        <begin position="148"/>
        <end position="168"/>
    </location>
</feature>
<keyword evidence="3 6" id="KW-0812">Transmembrane</keyword>
<evidence type="ECO:0000256" key="6">
    <source>
        <dbReference type="SAM" id="Phobius"/>
    </source>
</evidence>
<dbReference type="SUPFAM" id="SSF103473">
    <property type="entry name" value="MFS general substrate transporter"/>
    <property type="match status" value="1"/>
</dbReference>
<name>A0A9X0KST8_PSESX</name>
<dbReference type="EMBL" id="LJQF01000516">
    <property type="protein sequence ID" value="KPX03113.1"/>
    <property type="molecule type" value="Genomic_DNA"/>
</dbReference>
<dbReference type="Pfam" id="PF07690">
    <property type="entry name" value="MFS_1"/>
    <property type="match status" value="1"/>
</dbReference>
<feature type="domain" description="Major facilitator superfamily (MFS) profile" evidence="7">
    <location>
        <begin position="1"/>
        <end position="300"/>
    </location>
</feature>
<protein>
    <submittedName>
        <fullName evidence="8">Drug transporter protein</fullName>
    </submittedName>
</protein>
<gene>
    <name evidence="8" type="ORF">ALO73_02351</name>
</gene>
<reference evidence="8 9" key="1">
    <citation type="submission" date="2015-09" db="EMBL/GenBank/DDBJ databases">
        <title>Genome announcement of multiple Pseudomonas syringae strains.</title>
        <authorList>
            <person name="Thakur S."/>
            <person name="Wang P.W."/>
            <person name="Gong Y."/>
            <person name="Weir B.S."/>
            <person name="Guttman D.S."/>
        </authorList>
    </citation>
    <scope>NUCLEOTIDE SEQUENCE [LARGE SCALE GENOMIC DNA]</scope>
    <source>
        <strain evidence="8 9">ICMP9757</strain>
    </source>
</reference>
<accession>A0A9X0KST8</accession>
<evidence type="ECO:0000256" key="1">
    <source>
        <dbReference type="ARBA" id="ARBA00004651"/>
    </source>
</evidence>
<evidence type="ECO:0000256" key="2">
    <source>
        <dbReference type="ARBA" id="ARBA00022475"/>
    </source>
</evidence>
<feature type="transmembrane region" description="Helical" evidence="6">
    <location>
        <begin position="244"/>
        <end position="264"/>
    </location>
</feature>
<feature type="transmembrane region" description="Helical" evidence="6">
    <location>
        <begin position="180"/>
        <end position="200"/>
    </location>
</feature>
<dbReference type="PANTHER" id="PTHR43124">
    <property type="entry name" value="PURINE EFFLUX PUMP PBUE"/>
    <property type="match status" value="1"/>
</dbReference>
<evidence type="ECO:0000256" key="4">
    <source>
        <dbReference type="ARBA" id="ARBA00022989"/>
    </source>
</evidence>
<keyword evidence="2" id="KW-1003">Cell membrane</keyword>
<feature type="transmembrane region" description="Helical" evidence="6">
    <location>
        <begin position="65"/>
        <end position="84"/>
    </location>
</feature>
<feature type="transmembrane region" description="Helical" evidence="6">
    <location>
        <begin position="270"/>
        <end position="291"/>
    </location>
</feature>
<dbReference type="PROSITE" id="PS50850">
    <property type="entry name" value="MFS"/>
    <property type="match status" value="1"/>
</dbReference>
<dbReference type="InterPro" id="IPR011701">
    <property type="entry name" value="MFS"/>
</dbReference>
<dbReference type="RefSeq" id="WP_281727066.1">
    <property type="nucleotide sequence ID" value="NZ_JYHD01000038.1"/>
</dbReference>
<evidence type="ECO:0000256" key="3">
    <source>
        <dbReference type="ARBA" id="ARBA00022692"/>
    </source>
</evidence>
<organism evidence="8 9">
    <name type="scientific">Pseudomonas syringae pv. daphniphylli</name>
    <dbReference type="NCBI Taxonomy" id="264455"/>
    <lineage>
        <taxon>Bacteria</taxon>
        <taxon>Pseudomonadati</taxon>
        <taxon>Pseudomonadota</taxon>
        <taxon>Gammaproteobacteria</taxon>
        <taxon>Pseudomonadales</taxon>
        <taxon>Pseudomonadaceae</taxon>
        <taxon>Pseudomonas</taxon>
        <taxon>Pseudomonas syringae</taxon>
    </lineage>
</organism>
<evidence type="ECO:0000313" key="9">
    <source>
        <dbReference type="Proteomes" id="UP000050345"/>
    </source>
</evidence>
<dbReference type="PANTHER" id="PTHR43124:SF3">
    <property type="entry name" value="CHLORAMPHENICOL EFFLUX PUMP RV0191"/>
    <property type="match status" value="1"/>
</dbReference>
<feature type="transmembrane region" description="Helical" evidence="6">
    <location>
        <begin position="206"/>
        <end position="232"/>
    </location>
</feature>
<sequence length="300" mass="31915">MICWRVVQALGACANVVLARAIVRDLYEVRHAAQKMSTLMTIMAVAPLGGPTVGGQILHLFSWQAIFWALVLFGSLTLASLMLLPEILPSEQRSPASMRDIAQRYGVLLRMPKFLAYIATGGFFYTGTFAYIAGSPFAYIAYHHVDPQWYGALFGAGIVGLMMTNQLNARLLNRYDIDQLLMVGGLISAIAGCVIAIATWKDWGGLPLHIAGCFVFVTATGFVLANALTGALNCLPRFAGTASVLSGALQYGAGMLGAALVAKFANGTPWPMGLVVGVCGLGCLLSAACALQTPYKTDHF</sequence>
<dbReference type="Proteomes" id="UP000050345">
    <property type="component" value="Unassembled WGS sequence"/>
</dbReference>
<keyword evidence="4 6" id="KW-1133">Transmembrane helix</keyword>
<evidence type="ECO:0000259" key="7">
    <source>
        <dbReference type="PROSITE" id="PS50850"/>
    </source>
</evidence>
<dbReference type="GO" id="GO:0022857">
    <property type="term" value="F:transmembrane transporter activity"/>
    <property type="evidence" value="ECO:0007669"/>
    <property type="project" value="InterPro"/>
</dbReference>
<evidence type="ECO:0000256" key="5">
    <source>
        <dbReference type="ARBA" id="ARBA00023136"/>
    </source>
</evidence>
<dbReference type="InterPro" id="IPR050189">
    <property type="entry name" value="MFS_Efflux_Transporters"/>
</dbReference>
<dbReference type="GO" id="GO:0005886">
    <property type="term" value="C:plasma membrane"/>
    <property type="evidence" value="ECO:0007669"/>
    <property type="project" value="UniProtKB-SubCell"/>
</dbReference>
<proteinExistence type="predicted"/>
<comment type="subcellular location">
    <subcellularLocation>
        <location evidence="1">Cell membrane</location>
        <topology evidence="1">Multi-pass membrane protein</topology>
    </subcellularLocation>
</comment>
<dbReference type="Gene3D" id="1.20.1720.10">
    <property type="entry name" value="Multidrug resistance protein D"/>
    <property type="match status" value="1"/>
</dbReference>
<evidence type="ECO:0000313" key="8">
    <source>
        <dbReference type="EMBL" id="KPX03113.1"/>
    </source>
</evidence>
<keyword evidence="5 6" id="KW-0472">Membrane</keyword>
<dbReference type="InterPro" id="IPR020846">
    <property type="entry name" value="MFS_dom"/>
</dbReference>
<feature type="transmembrane region" description="Helical" evidence="6">
    <location>
        <begin position="114"/>
        <end position="142"/>
    </location>
</feature>
<dbReference type="AlphaFoldDB" id="A0A9X0KST8"/>
<comment type="caution">
    <text evidence="8">The sequence shown here is derived from an EMBL/GenBank/DDBJ whole genome shotgun (WGS) entry which is preliminary data.</text>
</comment>
<dbReference type="InterPro" id="IPR036259">
    <property type="entry name" value="MFS_trans_sf"/>
</dbReference>